<protein>
    <submittedName>
        <fullName evidence="3">Endolytic transglycosylase MltG</fullName>
    </submittedName>
</protein>
<proteinExistence type="predicted"/>
<dbReference type="EMBL" id="JAHLPM010000017">
    <property type="protein sequence ID" value="MBU5439667.1"/>
    <property type="molecule type" value="Genomic_DNA"/>
</dbReference>
<evidence type="ECO:0000313" key="4">
    <source>
        <dbReference type="Proteomes" id="UP000749471"/>
    </source>
</evidence>
<feature type="transmembrane region" description="Helical" evidence="2">
    <location>
        <begin position="7"/>
        <end position="27"/>
    </location>
</feature>
<keyword evidence="4" id="KW-1185">Reference proteome</keyword>
<gene>
    <name evidence="3" type="ORF">KQI42_16755</name>
</gene>
<evidence type="ECO:0000256" key="2">
    <source>
        <dbReference type="SAM" id="Phobius"/>
    </source>
</evidence>
<dbReference type="Proteomes" id="UP000749471">
    <property type="component" value="Unassembled WGS sequence"/>
</dbReference>
<evidence type="ECO:0000256" key="1">
    <source>
        <dbReference type="SAM" id="MobiDB-lite"/>
    </source>
</evidence>
<organism evidence="3 4">
    <name type="scientific">Tissierella simiarum</name>
    <dbReference type="NCBI Taxonomy" id="2841534"/>
    <lineage>
        <taxon>Bacteria</taxon>
        <taxon>Bacillati</taxon>
        <taxon>Bacillota</taxon>
        <taxon>Tissierellia</taxon>
        <taxon>Tissierellales</taxon>
        <taxon>Tissierellaceae</taxon>
        <taxon>Tissierella</taxon>
    </lineage>
</organism>
<keyword evidence="2" id="KW-0812">Transmembrane</keyword>
<name>A0ABS6E9Q9_9FIRM</name>
<accession>A0ABS6E9Q9</accession>
<keyword evidence="2" id="KW-0472">Membrane</keyword>
<keyword evidence="2" id="KW-1133">Transmembrane helix</keyword>
<sequence length="160" mass="18567">MNNRYKLLYLILGIGIGIVLTNTIYIFNPKTKYIDYTDQEIIEKAREMGMVKIKDNIDTTKDEISTNEPKEDKIEVSIKTEEGTNKSDEKEEKIKFVINYGDTLMGIAKNLLDARIIDDEEEFVQLAKENKLNSKFRTGTYYIKPNTSYSDIMKMLTTKQ</sequence>
<feature type="region of interest" description="Disordered" evidence="1">
    <location>
        <begin position="62"/>
        <end position="89"/>
    </location>
</feature>
<reference evidence="3 4" key="1">
    <citation type="submission" date="2021-06" db="EMBL/GenBank/DDBJ databases">
        <authorList>
            <person name="Sun Q."/>
            <person name="Li D."/>
        </authorList>
    </citation>
    <scope>NUCLEOTIDE SEQUENCE [LARGE SCALE GENOMIC DNA]</scope>
    <source>
        <strain evidence="3 4">MSJ-40</strain>
    </source>
</reference>
<evidence type="ECO:0000313" key="3">
    <source>
        <dbReference type="EMBL" id="MBU5439667.1"/>
    </source>
</evidence>
<comment type="caution">
    <text evidence="3">The sequence shown here is derived from an EMBL/GenBank/DDBJ whole genome shotgun (WGS) entry which is preliminary data.</text>
</comment>
<dbReference type="RefSeq" id="WP_216521432.1">
    <property type="nucleotide sequence ID" value="NZ_JAHLPM010000017.1"/>
</dbReference>